<dbReference type="Proteomes" id="UP000223968">
    <property type="component" value="Unassembled WGS sequence"/>
</dbReference>
<organism evidence="2 3">
    <name type="scientific">Helicocarpus griseus UAMH5409</name>
    <dbReference type="NCBI Taxonomy" id="1447875"/>
    <lineage>
        <taxon>Eukaryota</taxon>
        <taxon>Fungi</taxon>
        <taxon>Dikarya</taxon>
        <taxon>Ascomycota</taxon>
        <taxon>Pezizomycotina</taxon>
        <taxon>Eurotiomycetes</taxon>
        <taxon>Eurotiomycetidae</taxon>
        <taxon>Onygenales</taxon>
        <taxon>Ajellomycetaceae</taxon>
        <taxon>Helicocarpus</taxon>
    </lineage>
</organism>
<sequence length="282" mass="31479">MNSSDTIASFANTEPDDNNIPAIKRDPESAVMDTLRLRGYPNSTGTDGHHLVTAGGQNEVLPPLRQMLGDIMDNLDAVDAMKREKKLPCLAAMLGDVMAATDHGRYDRELAYLIGVLRNVNSALYVAMYTSALAYVMRVENGERDAELPGWWGASVDYESLLQSTVFPSGGWLIARLYGEDYLNHVAHLQAAMHDRRYCHVLATVKAREDQRLYEGLLTDVTYDVQRARDIPQLARGLWNCNVDGQGMVHAPEAEPVELVSRAERRDANWLLTEPLARSEEH</sequence>
<proteinExistence type="predicted"/>
<accession>A0A2B7Y142</accession>
<evidence type="ECO:0000313" key="3">
    <source>
        <dbReference type="Proteomes" id="UP000223968"/>
    </source>
</evidence>
<dbReference type="EMBL" id="PDNB01000033">
    <property type="protein sequence ID" value="PGH14582.1"/>
    <property type="molecule type" value="Genomic_DNA"/>
</dbReference>
<comment type="caution">
    <text evidence="2">The sequence shown here is derived from an EMBL/GenBank/DDBJ whole genome shotgun (WGS) entry which is preliminary data.</text>
</comment>
<protein>
    <submittedName>
        <fullName evidence="2">Uncharacterized protein</fullName>
    </submittedName>
</protein>
<gene>
    <name evidence="2" type="ORF">AJ79_02917</name>
</gene>
<keyword evidence="3" id="KW-1185">Reference proteome</keyword>
<name>A0A2B7Y142_9EURO</name>
<evidence type="ECO:0000313" key="2">
    <source>
        <dbReference type="EMBL" id="PGH14582.1"/>
    </source>
</evidence>
<reference evidence="2 3" key="1">
    <citation type="submission" date="2017-10" db="EMBL/GenBank/DDBJ databases">
        <title>Comparative genomics in systemic dimorphic fungi from Ajellomycetaceae.</title>
        <authorList>
            <person name="Munoz J.F."/>
            <person name="Mcewen J.G."/>
            <person name="Clay O.K."/>
            <person name="Cuomo C.A."/>
        </authorList>
    </citation>
    <scope>NUCLEOTIDE SEQUENCE [LARGE SCALE GENOMIC DNA]</scope>
    <source>
        <strain evidence="2 3">UAMH5409</strain>
    </source>
</reference>
<feature type="region of interest" description="Disordered" evidence="1">
    <location>
        <begin position="1"/>
        <end position="24"/>
    </location>
</feature>
<feature type="compositionally biased region" description="Polar residues" evidence="1">
    <location>
        <begin position="1"/>
        <end position="12"/>
    </location>
</feature>
<evidence type="ECO:0000256" key="1">
    <source>
        <dbReference type="SAM" id="MobiDB-lite"/>
    </source>
</evidence>
<dbReference type="AlphaFoldDB" id="A0A2B7Y142"/>